<sequence length="282" mass="29246">MSAVGTQTCYRHPNRETAVSCSSCGRPICPDCMTPTPVGMRCPECSKQRTEVRTARNLTADPTLTFILIGINVIVFLAEMFGGTGLEGSGQVFREGVLFGPAVADGEVYRIITGGFLHAGILHVAFNMYMLFYLGSMMEPAIGKLRFGALYFTSLLGGSLGVLLLSPFAPTVGASGAVFGLIGAGVVAERSQGIGIMQSGLGMLLVINLVITFIIPNISIGGHLGGLAFGAAAGYLLLVWAPRQRAKQAGNIALGVVIAMGVAAAVGCVWAADYAVQNGALL</sequence>
<organism evidence="9 10">
    <name type="scientific">Svornostia abyssi</name>
    <dbReference type="NCBI Taxonomy" id="2898438"/>
    <lineage>
        <taxon>Bacteria</taxon>
        <taxon>Bacillati</taxon>
        <taxon>Actinomycetota</taxon>
        <taxon>Thermoleophilia</taxon>
        <taxon>Solirubrobacterales</taxon>
        <taxon>Baekduiaceae</taxon>
        <taxon>Svornostia</taxon>
    </lineage>
</organism>
<dbReference type="GO" id="GO:0006508">
    <property type="term" value="P:proteolysis"/>
    <property type="evidence" value="ECO:0007669"/>
    <property type="project" value="UniProtKB-KW"/>
</dbReference>
<dbReference type="InterPro" id="IPR050925">
    <property type="entry name" value="Rhomboid_protease_S54"/>
</dbReference>
<dbReference type="PANTHER" id="PTHR43731">
    <property type="entry name" value="RHOMBOID PROTEASE"/>
    <property type="match status" value="1"/>
</dbReference>
<comment type="similarity">
    <text evidence="2">Belongs to the peptidase S54 family.</text>
</comment>
<evidence type="ECO:0000256" key="4">
    <source>
        <dbReference type="ARBA" id="ARBA00022801"/>
    </source>
</evidence>
<feature type="transmembrane region" description="Helical" evidence="7">
    <location>
        <begin position="116"/>
        <end position="135"/>
    </location>
</feature>
<gene>
    <name evidence="9" type="ORF">LRS13_21995</name>
</gene>
<feature type="domain" description="Peptidase S54 rhomboid" evidence="8">
    <location>
        <begin position="106"/>
        <end position="238"/>
    </location>
</feature>
<protein>
    <submittedName>
        <fullName evidence="9">Rhomboid family intramembrane serine protease</fullName>
        <ecNumber evidence="9">3.4.21.105</ecNumber>
    </submittedName>
</protein>
<dbReference type="Proteomes" id="UP001058860">
    <property type="component" value="Chromosome"/>
</dbReference>
<keyword evidence="5 7" id="KW-1133">Transmembrane helix</keyword>
<dbReference type="Gene3D" id="1.20.1540.10">
    <property type="entry name" value="Rhomboid-like"/>
    <property type="match status" value="1"/>
</dbReference>
<feature type="transmembrane region" description="Helical" evidence="7">
    <location>
        <begin position="252"/>
        <end position="272"/>
    </location>
</feature>
<accession>A0ABY5PFI8</accession>
<dbReference type="InterPro" id="IPR022764">
    <property type="entry name" value="Peptidase_S54_rhomboid_dom"/>
</dbReference>
<evidence type="ECO:0000256" key="7">
    <source>
        <dbReference type="SAM" id="Phobius"/>
    </source>
</evidence>
<evidence type="ECO:0000256" key="5">
    <source>
        <dbReference type="ARBA" id="ARBA00022989"/>
    </source>
</evidence>
<dbReference type="EC" id="3.4.21.105" evidence="9"/>
<evidence type="ECO:0000256" key="1">
    <source>
        <dbReference type="ARBA" id="ARBA00004141"/>
    </source>
</evidence>
<keyword evidence="9" id="KW-0645">Protease</keyword>
<feature type="transmembrane region" description="Helical" evidence="7">
    <location>
        <begin position="147"/>
        <end position="165"/>
    </location>
</feature>
<comment type="subcellular location">
    <subcellularLocation>
        <location evidence="1">Membrane</location>
        <topology evidence="1">Multi-pass membrane protein</topology>
    </subcellularLocation>
</comment>
<evidence type="ECO:0000256" key="6">
    <source>
        <dbReference type="ARBA" id="ARBA00023136"/>
    </source>
</evidence>
<evidence type="ECO:0000313" key="9">
    <source>
        <dbReference type="EMBL" id="UUY03312.1"/>
    </source>
</evidence>
<dbReference type="SUPFAM" id="SSF144091">
    <property type="entry name" value="Rhomboid-like"/>
    <property type="match status" value="1"/>
</dbReference>
<reference evidence="10" key="1">
    <citation type="submission" date="2021-11" db="EMBL/GenBank/DDBJ databases">
        <title>Cultivation dependent microbiological survey of springs from the worlds oldest radium mine currently devoted to the extraction of radon-saturated water.</title>
        <authorList>
            <person name="Kapinusova G."/>
            <person name="Smrhova T."/>
            <person name="Strejcek M."/>
            <person name="Suman J."/>
            <person name="Jani K."/>
            <person name="Pajer P."/>
            <person name="Uhlik O."/>
        </authorList>
    </citation>
    <scope>NUCLEOTIDE SEQUENCE [LARGE SCALE GENOMIC DNA]</scope>
    <source>
        <strain evidence="10">J379</strain>
    </source>
</reference>
<evidence type="ECO:0000256" key="3">
    <source>
        <dbReference type="ARBA" id="ARBA00022692"/>
    </source>
</evidence>
<dbReference type="EMBL" id="CP088295">
    <property type="protein sequence ID" value="UUY03312.1"/>
    <property type="molecule type" value="Genomic_DNA"/>
</dbReference>
<evidence type="ECO:0000256" key="2">
    <source>
        <dbReference type="ARBA" id="ARBA00009045"/>
    </source>
</evidence>
<keyword evidence="3 7" id="KW-0812">Transmembrane</keyword>
<feature type="transmembrane region" description="Helical" evidence="7">
    <location>
        <begin position="171"/>
        <end position="188"/>
    </location>
</feature>
<feature type="transmembrane region" description="Helical" evidence="7">
    <location>
        <begin position="200"/>
        <end position="218"/>
    </location>
</feature>
<feature type="transmembrane region" description="Helical" evidence="7">
    <location>
        <begin position="224"/>
        <end position="240"/>
    </location>
</feature>
<dbReference type="InterPro" id="IPR035952">
    <property type="entry name" value="Rhomboid-like_sf"/>
</dbReference>
<keyword evidence="6 7" id="KW-0472">Membrane</keyword>
<keyword evidence="4 9" id="KW-0378">Hydrolase</keyword>
<dbReference type="Pfam" id="PF01694">
    <property type="entry name" value="Rhomboid"/>
    <property type="match status" value="1"/>
</dbReference>
<keyword evidence="10" id="KW-1185">Reference proteome</keyword>
<proteinExistence type="inferred from homology"/>
<evidence type="ECO:0000313" key="10">
    <source>
        <dbReference type="Proteomes" id="UP001058860"/>
    </source>
</evidence>
<dbReference type="GO" id="GO:0008233">
    <property type="term" value="F:peptidase activity"/>
    <property type="evidence" value="ECO:0007669"/>
    <property type="project" value="UniProtKB-KW"/>
</dbReference>
<name>A0ABY5PFI8_9ACTN</name>
<feature type="transmembrane region" description="Helical" evidence="7">
    <location>
        <begin position="63"/>
        <end position="82"/>
    </location>
</feature>
<dbReference type="RefSeq" id="WP_353863822.1">
    <property type="nucleotide sequence ID" value="NZ_CP088295.1"/>
</dbReference>
<dbReference type="PANTHER" id="PTHR43731:SF14">
    <property type="entry name" value="PRESENILIN-ASSOCIATED RHOMBOID-LIKE PROTEIN, MITOCHONDRIAL"/>
    <property type="match status" value="1"/>
</dbReference>
<evidence type="ECO:0000259" key="8">
    <source>
        <dbReference type="Pfam" id="PF01694"/>
    </source>
</evidence>